<accession>A0A840R3I9</accession>
<proteinExistence type="predicted"/>
<evidence type="ECO:0000313" key="2">
    <source>
        <dbReference type="EMBL" id="MBB5187104.1"/>
    </source>
</evidence>
<dbReference type="EMBL" id="JACHHW010000003">
    <property type="protein sequence ID" value="MBB5187104.1"/>
    <property type="molecule type" value="Genomic_DNA"/>
</dbReference>
<evidence type="ECO:0000256" key="1">
    <source>
        <dbReference type="SAM" id="Phobius"/>
    </source>
</evidence>
<organism evidence="2 3">
    <name type="scientific">Zhongshania antarctica</name>
    <dbReference type="NCBI Taxonomy" id="641702"/>
    <lineage>
        <taxon>Bacteria</taxon>
        <taxon>Pseudomonadati</taxon>
        <taxon>Pseudomonadota</taxon>
        <taxon>Gammaproteobacteria</taxon>
        <taxon>Cellvibrionales</taxon>
        <taxon>Spongiibacteraceae</taxon>
        <taxon>Zhongshania</taxon>
    </lineage>
</organism>
<keyword evidence="3" id="KW-1185">Reference proteome</keyword>
<gene>
    <name evidence="2" type="ORF">HNQ57_001367</name>
</gene>
<dbReference type="Proteomes" id="UP000536640">
    <property type="component" value="Unassembled WGS sequence"/>
</dbReference>
<keyword evidence="1" id="KW-1133">Transmembrane helix</keyword>
<protein>
    <submittedName>
        <fullName evidence="2">Uncharacterized protein</fullName>
    </submittedName>
</protein>
<comment type="caution">
    <text evidence="2">The sequence shown here is derived from an EMBL/GenBank/DDBJ whole genome shotgun (WGS) entry which is preliminary data.</text>
</comment>
<feature type="transmembrane region" description="Helical" evidence="1">
    <location>
        <begin position="6"/>
        <end position="23"/>
    </location>
</feature>
<keyword evidence="1" id="KW-0472">Membrane</keyword>
<dbReference type="AlphaFoldDB" id="A0A840R3I9"/>
<keyword evidence="1" id="KW-0812">Transmembrane</keyword>
<name>A0A840R3I9_9GAMM</name>
<reference evidence="2 3" key="1">
    <citation type="submission" date="2020-08" db="EMBL/GenBank/DDBJ databases">
        <title>Genomic Encyclopedia of Type Strains, Phase IV (KMG-IV): sequencing the most valuable type-strain genomes for metagenomic binning, comparative biology and taxonomic classification.</title>
        <authorList>
            <person name="Goeker M."/>
        </authorList>
    </citation>
    <scope>NUCLEOTIDE SEQUENCE [LARGE SCALE GENOMIC DNA]</scope>
    <source>
        <strain evidence="2 3">DSM 25701</strain>
    </source>
</reference>
<sequence length="87" mass="10059">MEIIFFPLVAIFLTYILITRSRINSKWKKAPILSDYMLKHPDCKTSNGLKCAQCGSISIKNWGLLAHNDKRRILSFNHCGTELYRSQ</sequence>
<evidence type="ECO:0000313" key="3">
    <source>
        <dbReference type="Proteomes" id="UP000536640"/>
    </source>
</evidence>